<reference evidence="4" key="2">
    <citation type="submission" date="2025-08" db="UniProtKB">
        <authorList>
            <consortium name="RefSeq"/>
        </authorList>
    </citation>
    <scope>IDENTIFICATION</scope>
</reference>
<evidence type="ECO:0000259" key="1">
    <source>
        <dbReference type="Pfam" id="PF13020"/>
    </source>
</evidence>
<evidence type="ECO:0000259" key="2">
    <source>
        <dbReference type="Pfam" id="PF25794"/>
    </source>
</evidence>
<keyword evidence="3" id="KW-1185">Reference proteome</keyword>
<dbReference type="GeneID" id="100210255"/>
<sequence length="2836" mass="329097">MSSVEELRVRLLYFIKKNGVSIQFGKLNNDYIERWKEPFNTSYQKINKIKKMLKLKKCAKKILGREAQIYKDTVYLKGFAPIQPTNPLKSNNTDFNVITDEDYISLESSVGSQNSQDMHNSPESFLKTMFNTSSKCAEKNLKKSLANMGNSKDTAIPIDEEDEDEATNDKKNDIVAENECLYDHDNIADSFEQYRSFQLVHVAYCKLRIVAMMYSLKKDVLFVHQFKLWFKEMFRENFFSKNVLRYYISETESHFQYPELFLQRFCSDFILLSEDNITCNVLMTLTSDIKPLYLKLLDELIQLLEKLELPDNILKENLIPSEITLLQYSDNQPVDVLRIPDRFGNHHKMYFFPNSNTNNKIKERPTLNEINEKVTQIQNKICRRGDVVRIIDIIKELCLFYNVSCIKDLCPLESRPLRQDGDIPAIFNIMKLQGKINAFIQSFVNFRNICTLYELNQEICKLDSKASFVDYKLGPLQKQILVYEYFQFPPNKQDIPQITTCDIFNLIWKLENERYHNEKKKGNKGVLESSNSNSRFSLTEFMDYFIKQHGFAEPYESGVRITSISLAVFVVKKAKLGDFHHEREMVKKFNNQLREELNSYLSKRLNEIVGAQTPGKPQNLIEKMCGMKLLDAFNQIYLMLQNMKQEAYKKLPSTANLINFSDTVMNALLIIQKNPLMSSIFHIILSTAPLKVLGMDDVTILNYLGFENTIKQMVDNHKPKEVPNNYSNIAPVPKELVLQTAKKWFSQNNELTLDLLSRIEKQVISAIDEKLHCFEDLGHGSFLKFLTENEGLKELVEYGLKTVCQNESESVSKDDLGIFIHQCGDQGCKDDISIAAKVQFNLKDLSVLRNFAVPTNTLFQYQHAVLCGSEYQKELISLTDSDNFLSMIAVSKINALPYLEDVSKLMNWDEIFQRKLGNLKEFLKSKFNSKDVCYFFLELQFGKFVKVLKDCSIESFTEAFVARDAKLVSLYLTSIICSNRRLEHAPLALLSNVIQKNMLTTSETSEFSEKQFLVFIVECFQLIPFDLLCCIIHKMFLTPLSTIYGNLNVPSVLLKACSDCCRSRLHALGFQLSIVEWIENYKDEFSVIKAEENEKVAIEKTKIQVVGENKNTEIKYDEGISTLVNEKEELIMESSTFPEQGEVKEYFDSSSDQNNHCREVINNIRRDQFGVGIEFGEQEMKLIEVHREREGRSLQHLSNELYSKDSHFVLELIQNADDNHYPETFFEKNEKPAVAFIVEQDKITILNNEKGFSERDVKALCDVGKSTKGIHCKGYIGQKGIGFKSVFRVTDSPEIHSNGYHIKFDASHGSNGYILPYWIDCWEPQSKLLYQPSKKQNYTWITQIVLPLKREMQHTKLTSRFHDIHPSLLLFLNRLHTIIIDDKVSNVLKVIERENLDENIVRLSNNNDSALWFVVGKELNVDIRQDVKSTNVAVAFPLNNLKDEVLPNQPVYAYLPLRSYGFKFIIQADFEVPSSREDINKDSAWNQCILQHIPKLVVEAFHCFKNHHHFTGLEGVIKYLKFMDLEDHVLGVFKQVSHQIIKSLQREACLPAMSKDCNSYPQMPTTWVIPSCIIKPQENVLKVISQEMLQEKLGLYYLNKDVNTVISKRMLISLGVSEMTLELLLEICRLVVHQFNSSPQTEQDFKAFYQWIGQWLHTVYLRLQDQCDCSEKTFNILRSLYIYPMSDQSLKSLNHHVVFFPVSDNNKIKFNKKSVQPIYLIEQDLLILSHDFMACLSGIEQQQLKNFLCDLGVKEITPLDIIQNCIIPTFKSGKWKEKSDNLVVAYVNYLHEQYMLDSQIFDILEIQQCIMLLTNKGFRSPFDSSNPIYFGREYNNDIDLQDSFPSADWTLISSCYLSCLSDIEKVSLKRFLSSLSVHTFMVVRKTIKTLHVSDLIASCWEKYFETWPQTIDDAYIIDDLECPEFNQVVDSKSYREIYGMLEEFDERWSSEFSKFNFIRPGCLVKNTSGEVISSTFCSFLLKMRSSAWLANNEDENSLYCPRDLFLRNDRLFSLLGNKVNYLTNRVKSKNFILTLGVQTEVNFKRFVNEFMKWREQTVFTTNYAHTQTIYQYFEQQNAVYHEIINELKKDPFIFLPSNHCNQIFAESSVVEGKFYSITKLCWEDPSDILNCTKDEVDHRRILKGYYPEHMQNYFLYTLRVSRYPSVCEYVKLASTIASQTILPDRDGCAKLFTIFSVLGQLMISDNKLEELKDLNFPESMEERRQQYEGLTAFIDPILSMHMQQTDLLREKILPTSKNNFSCLSDMPLLVDNKDFAHIFQECEKVPLIFFDFILNMIKLSNSFRSKRAFEAFDFKMIKIMVFFKACGVSLLSKVYIEPEVITENMKRGCATWEKIIHEISPIVQRFLYVKYPVFYSNLTAKSYHDYLQNSTLFSVDTLETVYRLFDRSDVIVSRKKVACVSDAAGKRALIYITSQYASEKNMFEQILNEVLNLYVSQNEEIKEELFDFIQMYNAVSNKTDYLKRKNIAELSSSDIRWTYPVSVTYNENQIVSKPSQKLPPVQSSAVESSGLKCWPPRNPVTTGSILNTESSKYTENEVNEKWKPPESTVANENLFTRDLDILTNDNQELNRKRKLSSSVLVDINDEPQLSKKICAGLPHPSLQHDLCAPIVKDGLVIDNESPANRWKMTKVDYVPSAACQNVKFTNQIDFALFEKMILEEQYDDLPIILSDSYEKDLPKTDLSLDQNETESKQVVGKLGENLVYRHLCEIYKDEILSGRTKITWLNEVEETGQPYDLKIDFTDLEQKCIFIEVKTSYLDGKKEFEISPNQLRFAFEKQSAFHLYRVTGINASLRIRRLVNLSMYMDSKSVRLFMLI</sequence>
<name>A0ABM4B8K6_HYDVU</name>
<dbReference type="Pfam" id="PF13020">
    <property type="entry name" value="NOV_C"/>
    <property type="match status" value="1"/>
</dbReference>
<dbReference type="Pfam" id="PF25794">
    <property type="entry name" value="SACS"/>
    <property type="match status" value="1"/>
</dbReference>
<evidence type="ECO:0000313" key="4">
    <source>
        <dbReference type="RefSeq" id="XP_065645204.1"/>
    </source>
</evidence>
<dbReference type="RefSeq" id="XP_065645204.1">
    <property type="nucleotide sequence ID" value="XM_065789132.1"/>
</dbReference>
<dbReference type="PANTHER" id="PTHR32387:SF0">
    <property type="entry name" value="PROTEIN NO VEIN"/>
    <property type="match status" value="1"/>
</dbReference>
<evidence type="ECO:0000313" key="3">
    <source>
        <dbReference type="Proteomes" id="UP001652625"/>
    </source>
</evidence>
<dbReference type="InterPro" id="IPR052957">
    <property type="entry name" value="Auxin_embryo_med"/>
</dbReference>
<dbReference type="Gene3D" id="3.30.565.10">
    <property type="entry name" value="Histidine kinase-like ATPase, C-terminal domain"/>
    <property type="match status" value="1"/>
</dbReference>
<feature type="domain" description="Sacsin/Nov" evidence="2">
    <location>
        <begin position="1202"/>
        <end position="1305"/>
    </location>
</feature>
<dbReference type="SUPFAM" id="SSF55874">
    <property type="entry name" value="ATPase domain of HSP90 chaperone/DNA topoisomerase II/histidine kinase"/>
    <property type="match status" value="1"/>
</dbReference>
<dbReference type="InterPro" id="IPR036890">
    <property type="entry name" value="HATPase_C_sf"/>
</dbReference>
<dbReference type="PANTHER" id="PTHR32387">
    <property type="entry name" value="WU:FJ29H11"/>
    <property type="match status" value="1"/>
</dbReference>
<dbReference type="Proteomes" id="UP001652625">
    <property type="component" value="Chromosome 01"/>
</dbReference>
<organism evidence="3 4">
    <name type="scientific">Hydra vulgaris</name>
    <name type="common">Hydra</name>
    <name type="synonym">Hydra attenuata</name>
    <dbReference type="NCBI Taxonomy" id="6087"/>
    <lineage>
        <taxon>Eukaryota</taxon>
        <taxon>Metazoa</taxon>
        <taxon>Cnidaria</taxon>
        <taxon>Hydrozoa</taxon>
        <taxon>Hydroidolina</taxon>
        <taxon>Anthoathecata</taxon>
        <taxon>Aplanulata</taxon>
        <taxon>Hydridae</taxon>
        <taxon>Hydra</taxon>
    </lineage>
</organism>
<gene>
    <name evidence="4" type="primary">LOC100210255</name>
</gene>
<proteinExistence type="predicted"/>
<protein>
    <submittedName>
        <fullName evidence="4">Uncharacterized protein LOC100210255 isoform X2</fullName>
    </submittedName>
</protein>
<dbReference type="NCBIfam" id="NF047352">
    <property type="entry name" value="P_loop_sacsin"/>
    <property type="match status" value="1"/>
</dbReference>
<dbReference type="InterPro" id="IPR058210">
    <property type="entry name" value="SACS/Nov_dom"/>
</dbReference>
<reference evidence="3" key="1">
    <citation type="submission" date="2025-05" db="UniProtKB">
        <authorList>
            <consortium name="RefSeq"/>
        </authorList>
    </citation>
    <scope>NUCLEOTIDE SEQUENCE [LARGE SCALE GENOMIC DNA]</scope>
</reference>
<feature type="domain" description="Protein NO VEIN C-terminal" evidence="1">
    <location>
        <begin position="2719"/>
        <end position="2812"/>
    </location>
</feature>
<accession>A0ABM4B8K6</accession>
<dbReference type="InterPro" id="IPR024975">
    <property type="entry name" value="NOV_C"/>
</dbReference>